<dbReference type="GO" id="GO:0016787">
    <property type="term" value="F:hydrolase activity"/>
    <property type="evidence" value="ECO:0007669"/>
    <property type="project" value="UniProtKB-KW"/>
</dbReference>
<dbReference type="KEGG" id="nec:KGD82_14450"/>
<dbReference type="InterPro" id="IPR051411">
    <property type="entry name" value="Polyketide_trans_af380"/>
</dbReference>
<gene>
    <name evidence="3" type="ORF">KGD82_14450</name>
</gene>
<dbReference type="EMBL" id="CP074402">
    <property type="protein sequence ID" value="QVJ00105.1"/>
    <property type="molecule type" value="Genomic_DNA"/>
</dbReference>
<sequence length="314" mass="34169">MRTESTTVRNANMFWDIAADLLLPDDFDSTGKYPAVIAVHPIGSCKEQTAGNVYGRALADAGFVVIAFDASFQGKSGGTPRYIEDPTQRVEDVRRVIDHLVTLHYVDAERIGVLGVCGGGAYSINAAMTEKRIKAVVSITGVNFGRLSREGFAGYRPLDALEAMAEQRTLEARGGATRTDDLLPNSVEEAERNGVTDRDVLEATDYYKTPRGRTRGGATSALFSHRAAAIGWDAFLNAETFMTQPLLVVTGDRPGGFGAYRDGLEIHGRAASADKELLVLPGVTHYELYDQPEPVRQALESAVPFFEKYLSRDT</sequence>
<dbReference type="InterPro" id="IPR029058">
    <property type="entry name" value="AB_hydrolase_fold"/>
</dbReference>
<dbReference type="Proteomes" id="UP000682416">
    <property type="component" value="Chromosome"/>
</dbReference>
<dbReference type="PANTHER" id="PTHR47751:SF1">
    <property type="entry name" value="SUPERFAMILY HYDROLASE, PUTATIVE (AFU_ORTHOLOGUE AFUA_2G16580)-RELATED"/>
    <property type="match status" value="1"/>
</dbReference>
<dbReference type="Gene3D" id="1.10.10.800">
    <property type="match status" value="1"/>
</dbReference>
<dbReference type="Pfam" id="PF12697">
    <property type="entry name" value="Abhydrolase_6"/>
    <property type="match status" value="1"/>
</dbReference>
<protein>
    <submittedName>
        <fullName evidence="3">Alpha/beta hydrolase</fullName>
    </submittedName>
</protein>
<organism evidence="3 4">
    <name type="scientific">Nocardiopsis eucommiae</name>
    <dbReference type="NCBI Taxonomy" id="2831970"/>
    <lineage>
        <taxon>Bacteria</taxon>
        <taxon>Bacillati</taxon>
        <taxon>Actinomycetota</taxon>
        <taxon>Actinomycetes</taxon>
        <taxon>Streptosporangiales</taxon>
        <taxon>Nocardiopsidaceae</taxon>
        <taxon>Nocardiopsis</taxon>
    </lineage>
</organism>
<dbReference type="SUPFAM" id="SSF53474">
    <property type="entry name" value="alpha/beta-Hydrolases"/>
    <property type="match status" value="1"/>
</dbReference>
<feature type="region of interest" description="Disordered" evidence="1">
    <location>
        <begin position="171"/>
        <end position="195"/>
    </location>
</feature>
<dbReference type="PANTHER" id="PTHR47751">
    <property type="entry name" value="SUPERFAMILY HYDROLASE, PUTATIVE (AFU_ORTHOLOGUE AFUA_2G16580)-RELATED"/>
    <property type="match status" value="1"/>
</dbReference>
<dbReference type="Gene3D" id="3.40.50.1820">
    <property type="entry name" value="alpha/beta hydrolase"/>
    <property type="match status" value="1"/>
</dbReference>
<evidence type="ECO:0000313" key="3">
    <source>
        <dbReference type="EMBL" id="QVJ00105.1"/>
    </source>
</evidence>
<reference evidence="3" key="1">
    <citation type="submission" date="2021-05" db="EMBL/GenBank/DDBJ databases">
        <authorList>
            <person name="Kaiqin L."/>
            <person name="Jian G."/>
        </authorList>
    </citation>
    <scope>NUCLEOTIDE SEQUENCE</scope>
    <source>
        <strain evidence="3">HDS5</strain>
    </source>
</reference>
<dbReference type="AlphaFoldDB" id="A0A975L6M4"/>
<keyword evidence="3" id="KW-0378">Hydrolase</keyword>
<evidence type="ECO:0000256" key="1">
    <source>
        <dbReference type="SAM" id="MobiDB-lite"/>
    </source>
</evidence>
<evidence type="ECO:0000259" key="2">
    <source>
        <dbReference type="Pfam" id="PF12697"/>
    </source>
</evidence>
<feature type="domain" description="AB hydrolase-1" evidence="2">
    <location>
        <begin position="56"/>
        <end position="297"/>
    </location>
</feature>
<proteinExistence type="predicted"/>
<keyword evidence="4" id="KW-1185">Reference proteome</keyword>
<dbReference type="InterPro" id="IPR000073">
    <property type="entry name" value="AB_hydrolase_1"/>
</dbReference>
<name>A0A975L6M4_9ACTN</name>
<accession>A0A975L6M4</accession>
<evidence type="ECO:0000313" key="4">
    <source>
        <dbReference type="Proteomes" id="UP000682416"/>
    </source>
</evidence>